<dbReference type="KEGG" id="gbi:PG2T_10185"/>
<comment type="similarity">
    <text evidence="2">Belongs to the peptidase S16 family.</text>
</comment>
<dbReference type="PROSITE" id="PS51786">
    <property type="entry name" value="LON_PROTEOLYTIC"/>
    <property type="match status" value="1"/>
</dbReference>
<gene>
    <name evidence="5" type="ORF">PG2T_10185</name>
</gene>
<dbReference type="Gene3D" id="1.10.8.60">
    <property type="match status" value="1"/>
</dbReference>
<evidence type="ECO:0000256" key="1">
    <source>
        <dbReference type="ARBA" id="ARBA00022670"/>
    </source>
</evidence>
<dbReference type="InterPro" id="IPR046844">
    <property type="entry name" value="Lon-like_helical"/>
</dbReference>
<feature type="active site" evidence="2">
    <location>
        <position position="694"/>
    </location>
</feature>
<dbReference type="OrthoDB" id="9758568at2"/>
<dbReference type="InterPro" id="IPR014721">
    <property type="entry name" value="Ribsml_uS5_D2-typ_fold_subgr"/>
</dbReference>
<dbReference type="Pfam" id="PF20437">
    <property type="entry name" value="LonC_helical"/>
    <property type="match status" value="1"/>
</dbReference>
<evidence type="ECO:0000313" key="6">
    <source>
        <dbReference type="Proteomes" id="UP000092952"/>
    </source>
</evidence>
<dbReference type="SUPFAM" id="SSF52540">
    <property type="entry name" value="P-loop containing nucleoside triphosphate hydrolases"/>
    <property type="match status" value="1"/>
</dbReference>
<dbReference type="STRING" id="1810504.PG2T_10185"/>
<dbReference type="GO" id="GO:0006508">
    <property type="term" value="P:proteolysis"/>
    <property type="evidence" value="ECO:0007669"/>
    <property type="project" value="UniProtKB-KW"/>
</dbReference>
<keyword evidence="2" id="KW-0720">Serine protease</keyword>
<dbReference type="AlphaFoldDB" id="A0A1B1YUT6"/>
<feature type="domain" description="Lon proteolytic" evidence="4">
    <location>
        <begin position="561"/>
        <end position="756"/>
    </location>
</feature>
<sequence>MAIEPLKAAQLYAPCAPELIPYQSTSEVVEPVDVVGQERALAALAFGTGIRRDGYNLFILGTPGAGRHGVVRRFLEQRAASQATPADWCYVHNFEQPHRPRALRFAPGQGKGFCETMAQLVQELHSTLPSAFESDEYQARRRVVEQEFKDRHEQAIDEIRERARTREIALITTPGGFAFAPLVNGEVMSPAAFHKLPEETRKRIEADIEQLEQELGERLRRLPQWQKEARRRIRELDHDVALSVVQPAFAELKTAFEGTPGVAEYLDAACRDVVDNVGDFTAAREDAAPRLPFAPEPSFTRYEVNLLIQHPAGRGAPVVYADLPNYPNLVGRLDHQARFGTLSTDFTLIKPGALHEANGGYLLLDALRLLSQPYAWDAMKRALRAKELRIEPLERAIGLLTTVSLDPEPIPLDVTVLLIGDRRLYYLLAEYDPEFAELFKVAADFEDDLRRSPDTVADLARLLATLANRQGLLPFASSAVARVIEHASRSIGDAQRVDVRLNYLGDLLTQADYFARQAGAALVLPSHVQQAIDAAEQRSGRVRERVQEAILRDTLLIDTSGERVGQINGLAVLGLGGVMFGRPSRITARVRPGQGRVLDIEREVELGGPLHSKGVLILSSFLAARYATGEALSLSASLVFEQSYSGVDGDSASCAELYTLLSALAEAPIRQSLAVTGSVNQFGQVQAIGGVNEKIEGFFDICRARGLTGNQGVLIPASNVQHLMLRADVRDAVAAGQFNVYAVRTVDEGIELLTGLPAGVADAEGVYPEGSINGLVSDRLAEYARIRAALAHGGEGNGNGDI</sequence>
<dbReference type="PRINTS" id="PR00830">
    <property type="entry name" value="ENDOLAPTASE"/>
</dbReference>
<dbReference type="Gene3D" id="3.30.230.10">
    <property type="match status" value="1"/>
</dbReference>
<organism evidence="5 6">
    <name type="scientific">Immundisolibacter cernigliae</name>
    <dbReference type="NCBI Taxonomy" id="1810504"/>
    <lineage>
        <taxon>Bacteria</taxon>
        <taxon>Pseudomonadati</taxon>
        <taxon>Pseudomonadota</taxon>
        <taxon>Gammaproteobacteria</taxon>
        <taxon>Immundisolibacterales</taxon>
        <taxon>Immundisolibacteraceae</taxon>
        <taxon>Immundisolibacter</taxon>
    </lineage>
</organism>
<dbReference type="InterPro" id="IPR046843">
    <property type="entry name" value="LonB_AAA-LID"/>
</dbReference>
<keyword evidence="6" id="KW-1185">Reference proteome</keyword>
<dbReference type="Pfam" id="PF20436">
    <property type="entry name" value="LonB_AAA-LID"/>
    <property type="match status" value="1"/>
</dbReference>
<feature type="active site" evidence="2">
    <location>
        <position position="651"/>
    </location>
</feature>
<dbReference type="GO" id="GO:0004176">
    <property type="term" value="F:ATP-dependent peptidase activity"/>
    <property type="evidence" value="ECO:0007669"/>
    <property type="project" value="UniProtKB-UniRule"/>
</dbReference>
<reference evidence="6" key="1">
    <citation type="submission" date="2016-03" db="EMBL/GenBank/DDBJ databases">
        <title>Complete genome sequence of Solimmundus cernigliae, representing a novel lineage of polycyclic aromatic hydrocarbon degraders within the Gammaproteobacteria.</title>
        <authorList>
            <person name="Singleton D.R."/>
            <person name="Dickey A.N."/>
            <person name="Scholl E.H."/>
            <person name="Wright F.A."/>
            <person name="Aitken M.D."/>
        </authorList>
    </citation>
    <scope>NUCLEOTIDE SEQUENCE [LARGE SCALE GENOMIC DNA]</scope>
    <source>
        <strain evidence="6">TR3.2</strain>
    </source>
</reference>
<dbReference type="GO" id="GO:0030163">
    <property type="term" value="P:protein catabolic process"/>
    <property type="evidence" value="ECO:0007669"/>
    <property type="project" value="InterPro"/>
</dbReference>
<dbReference type="GO" id="GO:0005524">
    <property type="term" value="F:ATP binding"/>
    <property type="evidence" value="ECO:0007669"/>
    <property type="project" value="InterPro"/>
</dbReference>
<accession>A0A1B1YUT6</accession>
<comment type="catalytic activity">
    <reaction evidence="2">
        <text>Hydrolysis of proteins in presence of ATP.</text>
        <dbReference type="EC" id="3.4.21.53"/>
    </reaction>
</comment>
<dbReference type="Gene3D" id="3.40.50.300">
    <property type="entry name" value="P-loop containing nucleotide triphosphate hydrolases"/>
    <property type="match status" value="2"/>
</dbReference>
<dbReference type="EC" id="3.4.21.53" evidence="2"/>
<name>A0A1B1YUT6_9GAMM</name>
<dbReference type="SUPFAM" id="SSF54211">
    <property type="entry name" value="Ribosomal protein S5 domain 2-like"/>
    <property type="match status" value="1"/>
</dbReference>
<evidence type="ECO:0000256" key="3">
    <source>
        <dbReference type="SAM" id="Coils"/>
    </source>
</evidence>
<dbReference type="InterPro" id="IPR020568">
    <property type="entry name" value="Ribosomal_Su5_D2-typ_SF"/>
</dbReference>
<dbReference type="Proteomes" id="UP000092952">
    <property type="component" value="Chromosome"/>
</dbReference>
<dbReference type="FunCoup" id="A0A1B1YUT6">
    <property type="interactions" value="2"/>
</dbReference>
<dbReference type="InterPro" id="IPR041699">
    <property type="entry name" value="AAA_32"/>
</dbReference>
<dbReference type="PANTHER" id="PTHR10046">
    <property type="entry name" value="ATP DEPENDENT LON PROTEASE FAMILY MEMBER"/>
    <property type="match status" value="1"/>
</dbReference>
<feature type="coiled-coil region" evidence="3">
    <location>
        <begin position="194"/>
        <end position="228"/>
    </location>
</feature>
<dbReference type="EMBL" id="CP014671">
    <property type="protein sequence ID" value="ANX04512.1"/>
    <property type="molecule type" value="Genomic_DNA"/>
</dbReference>
<keyword evidence="3" id="KW-0175">Coiled coil</keyword>
<dbReference type="InParanoid" id="A0A1B1YUT6"/>
<dbReference type="InterPro" id="IPR027417">
    <property type="entry name" value="P-loop_NTPase"/>
</dbReference>
<protein>
    <recommendedName>
        <fullName evidence="2">endopeptidase La</fullName>
        <ecNumber evidence="2">3.4.21.53</ecNumber>
    </recommendedName>
</protein>
<dbReference type="RefSeq" id="WP_068804853.1">
    <property type="nucleotide sequence ID" value="NZ_CP014671.1"/>
</dbReference>
<evidence type="ECO:0000256" key="2">
    <source>
        <dbReference type="PROSITE-ProRule" id="PRU01122"/>
    </source>
</evidence>
<evidence type="ECO:0000259" key="4">
    <source>
        <dbReference type="PROSITE" id="PS51786"/>
    </source>
</evidence>
<dbReference type="InterPro" id="IPR027065">
    <property type="entry name" value="Lon_Prtase"/>
</dbReference>
<dbReference type="InterPro" id="IPR008269">
    <property type="entry name" value="Lon_proteolytic"/>
</dbReference>
<dbReference type="Pfam" id="PF13654">
    <property type="entry name" value="AAA_32"/>
    <property type="match status" value="1"/>
</dbReference>
<dbReference type="GO" id="GO:0004252">
    <property type="term" value="F:serine-type endopeptidase activity"/>
    <property type="evidence" value="ECO:0007669"/>
    <property type="project" value="UniProtKB-UniRule"/>
</dbReference>
<proteinExistence type="inferred from homology"/>
<dbReference type="Pfam" id="PF05362">
    <property type="entry name" value="Lon_C"/>
    <property type="match status" value="1"/>
</dbReference>
<keyword evidence="2" id="KW-0378">Hydrolase</keyword>
<keyword evidence="1 2" id="KW-0645">Protease</keyword>
<evidence type="ECO:0000313" key="5">
    <source>
        <dbReference type="EMBL" id="ANX04512.1"/>
    </source>
</evidence>